<dbReference type="FunFam" id="3.40.50.300:FF:000006">
    <property type="entry name" value="DNA-binding transcriptional regulator NtrC"/>
    <property type="match status" value="1"/>
</dbReference>
<dbReference type="InterPro" id="IPR003593">
    <property type="entry name" value="AAA+_ATPase"/>
</dbReference>
<dbReference type="InterPro" id="IPR011006">
    <property type="entry name" value="CheY-like_superfamily"/>
</dbReference>
<reference evidence="11 12" key="1">
    <citation type="submission" date="2020-08" db="EMBL/GenBank/DDBJ databases">
        <title>Functional genomics of gut bacteria from endangered species of beetles.</title>
        <authorList>
            <person name="Carlos-Shanley C."/>
        </authorList>
    </citation>
    <scope>NUCLEOTIDE SEQUENCE [LARGE SCALE GENOMIC DNA]</scope>
    <source>
        <strain evidence="11 12">S00224</strain>
    </source>
</reference>
<dbReference type="Pfam" id="PF00158">
    <property type="entry name" value="Sigma54_activat"/>
    <property type="match status" value="1"/>
</dbReference>
<gene>
    <name evidence="11" type="ORF">HNP52_003155</name>
</gene>
<evidence type="ECO:0000256" key="5">
    <source>
        <dbReference type="ARBA" id="ARBA00023159"/>
    </source>
</evidence>
<dbReference type="Pfam" id="PF25601">
    <property type="entry name" value="AAA_lid_14"/>
    <property type="match status" value="1"/>
</dbReference>
<keyword evidence="12" id="KW-1185">Reference proteome</keyword>
<evidence type="ECO:0000256" key="1">
    <source>
        <dbReference type="ARBA" id="ARBA00022741"/>
    </source>
</evidence>
<dbReference type="PROSITE" id="PS50045">
    <property type="entry name" value="SIGMA54_INTERACT_4"/>
    <property type="match status" value="1"/>
</dbReference>
<evidence type="ECO:0000313" key="12">
    <source>
        <dbReference type="Proteomes" id="UP000575241"/>
    </source>
</evidence>
<evidence type="ECO:0000259" key="9">
    <source>
        <dbReference type="PROSITE" id="PS50045"/>
    </source>
</evidence>
<dbReference type="InterPro" id="IPR025943">
    <property type="entry name" value="Sigma_54_int_dom_ATP-bd_2"/>
</dbReference>
<dbReference type="InterPro" id="IPR002197">
    <property type="entry name" value="HTH_Fis"/>
</dbReference>
<dbReference type="Gene3D" id="1.10.10.60">
    <property type="entry name" value="Homeodomain-like"/>
    <property type="match status" value="1"/>
</dbReference>
<dbReference type="Pfam" id="PF00072">
    <property type="entry name" value="Response_reg"/>
    <property type="match status" value="1"/>
</dbReference>
<evidence type="ECO:0000256" key="4">
    <source>
        <dbReference type="ARBA" id="ARBA00023015"/>
    </source>
</evidence>
<dbReference type="Gene3D" id="1.10.8.60">
    <property type="match status" value="1"/>
</dbReference>
<evidence type="ECO:0000256" key="3">
    <source>
        <dbReference type="ARBA" id="ARBA00023012"/>
    </source>
</evidence>
<keyword evidence="6" id="KW-0804">Transcription</keyword>
<dbReference type="SMART" id="SM00382">
    <property type="entry name" value="AAA"/>
    <property type="match status" value="1"/>
</dbReference>
<dbReference type="SUPFAM" id="SSF46689">
    <property type="entry name" value="Homeodomain-like"/>
    <property type="match status" value="1"/>
</dbReference>
<dbReference type="InterPro" id="IPR002078">
    <property type="entry name" value="Sigma_54_int"/>
</dbReference>
<dbReference type="PROSITE" id="PS50110">
    <property type="entry name" value="RESPONSE_REGULATORY"/>
    <property type="match status" value="1"/>
</dbReference>
<dbReference type="SMART" id="SM00448">
    <property type="entry name" value="REC"/>
    <property type="match status" value="1"/>
</dbReference>
<evidence type="ECO:0000256" key="7">
    <source>
        <dbReference type="PROSITE-ProRule" id="PRU00169"/>
    </source>
</evidence>
<dbReference type="GO" id="GO:0005524">
    <property type="term" value="F:ATP binding"/>
    <property type="evidence" value="ECO:0007669"/>
    <property type="project" value="UniProtKB-KW"/>
</dbReference>
<feature type="compositionally biased region" description="Low complexity" evidence="8">
    <location>
        <begin position="141"/>
        <end position="153"/>
    </location>
</feature>
<feature type="region of interest" description="Disordered" evidence="8">
    <location>
        <begin position="134"/>
        <end position="153"/>
    </location>
</feature>
<keyword evidence="2" id="KW-0067">ATP-binding</keyword>
<keyword evidence="1" id="KW-0547">Nucleotide-binding</keyword>
<keyword evidence="4" id="KW-0805">Transcription regulation</keyword>
<dbReference type="EMBL" id="JACHLN010000003">
    <property type="protein sequence ID" value="MBB4840063.1"/>
    <property type="molecule type" value="Genomic_DNA"/>
</dbReference>
<dbReference type="GO" id="GO:0000160">
    <property type="term" value="P:phosphorelay signal transduction system"/>
    <property type="evidence" value="ECO:0007669"/>
    <property type="project" value="UniProtKB-KW"/>
</dbReference>
<dbReference type="GO" id="GO:0043565">
    <property type="term" value="F:sequence-specific DNA binding"/>
    <property type="evidence" value="ECO:0007669"/>
    <property type="project" value="InterPro"/>
</dbReference>
<feature type="modified residue" description="4-aspartylphosphate" evidence="7">
    <location>
        <position position="57"/>
    </location>
</feature>
<dbReference type="AlphaFoldDB" id="A0A7W7NSK6"/>
<dbReference type="SUPFAM" id="SSF52172">
    <property type="entry name" value="CheY-like"/>
    <property type="match status" value="1"/>
</dbReference>
<dbReference type="Pfam" id="PF02954">
    <property type="entry name" value="HTH_8"/>
    <property type="match status" value="1"/>
</dbReference>
<evidence type="ECO:0000259" key="10">
    <source>
        <dbReference type="PROSITE" id="PS50110"/>
    </source>
</evidence>
<dbReference type="PANTHER" id="PTHR32071">
    <property type="entry name" value="TRANSCRIPTIONAL REGULATORY PROTEIN"/>
    <property type="match status" value="1"/>
</dbReference>
<proteinExistence type="predicted"/>
<accession>A0A7W7NSK6</accession>
<name>A0A7W7NSK6_9SPHN</name>
<dbReference type="InterPro" id="IPR009057">
    <property type="entry name" value="Homeodomain-like_sf"/>
</dbReference>
<feature type="domain" description="Response regulatory" evidence="10">
    <location>
        <begin position="8"/>
        <end position="127"/>
    </location>
</feature>
<organism evidence="11 12">
    <name type="scientific">Sphingomonas kyeonggiensis</name>
    <dbReference type="NCBI Taxonomy" id="1268553"/>
    <lineage>
        <taxon>Bacteria</taxon>
        <taxon>Pseudomonadati</taxon>
        <taxon>Pseudomonadota</taxon>
        <taxon>Alphaproteobacteria</taxon>
        <taxon>Sphingomonadales</taxon>
        <taxon>Sphingomonadaceae</taxon>
        <taxon>Sphingomonas</taxon>
    </lineage>
</organism>
<dbReference type="Gene3D" id="3.40.50.300">
    <property type="entry name" value="P-loop containing nucleotide triphosphate hydrolases"/>
    <property type="match status" value="1"/>
</dbReference>
<dbReference type="InterPro" id="IPR058031">
    <property type="entry name" value="AAA_lid_NorR"/>
</dbReference>
<keyword evidence="7" id="KW-0597">Phosphoprotein</keyword>
<sequence length="466" mass="50888">MGDPEFDFCVVIDDDDDILMASRLLLRRLFKDVEAVRSPDEALPLVRARTPDAVLLDANFARGATDASEGLAFLDKLLAVDPEMVVVMITAHGGVQVAVSAMKRGATDFVSKPWSNEKLLATVRTAASLRRSRKAVGGGNAAPAPAAQAGASPLLGDSPAMARVHSLISRAGPTDANVLVLGENGTGKELVARELHRQSLRANQVMLTVDLGAVSEELIDSELFGHVKGAFTDARTDRVGRIQAADGGTLFLDEIGNLPLRLQPKLLTVLEQRQVTPVGANKPVPVNIRVIAATNLPPEKLRDESHFRQDLLFRLNTVEIDLPPLRDRREDVPQLIEHYLQHYAKRYGRPVPALSPAARMALLDHDWPGNVRALRHALERAVILAREEALEPEDFALVRAMPRVVPAAAITPPRPPGPSDDLNLERVERRLVEEALKKHGYNISLAANELGLSRAALYRRMEKHGL</sequence>
<evidence type="ECO:0000256" key="8">
    <source>
        <dbReference type="SAM" id="MobiDB-lite"/>
    </source>
</evidence>
<dbReference type="Proteomes" id="UP000575241">
    <property type="component" value="Unassembled WGS sequence"/>
</dbReference>
<keyword evidence="5" id="KW-0010">Activator</keyword>
<dbReference type="PANTHER" id="PTHR32071:SF113">
    <property type="entry name" value="ALGINATE BIOSYNTHESIS TRANSCRIPTIONAL REGULATORY PROTEIN ALGB"/>
    <property type="match status" value="1"/>
</dbReference>
<keyword evidence="3" id="KW-0902">Two-component regulatory system</keyword>
<dbReference type="PRINTS" id="PR01590">
    <property type="entry name" value="HTHFIS"/>
</dbReference>
<feature type="domain" description="Sigma-54 factor interaction" evidence="9">
    <location>
        <begin position="154"/>
        <end position="383"/>
    </location>
</feature>
<dbReference type="InterPro" id="IPR001789">
    <property type="entry name" value="Sig_transdc_resp-reg_receiver"/>
</dbReference>
<dbReference type="Gene3D" id="3.40.50.2300">
    <property type="match status" value="1"/>
</dbReference>
<dbReference type="RefSeq" id="WP_184168570.1">
    <property type="nucleotide sequence ID" value="NZ_JACHLN010000003.1"/>
</dbReference>
<comment type="caution">
    <text evidence="11">The sequence shown here is derived from an EMBL/GenBank/DDBJ whole genome shotgun (WGS) entry which is preliminary data.</text>
</comment>
<dbReference type="InterPro" id="IPR027417">
    <property type="entry name" value="P-loop_NTPase"/>
</dbReference>
<evidence type="ECO:0000313" key="11">
    <source>
        <dbReference type="EMBL" id="MBB4840063.1"/>
    </source>
</evidence>
<dbReference type="PROSITE" id="PS00676">
    <property type="entry name" value="SIGMA54_INTERACT_2"/>
    <property type="match status" value="1"/>
</dbReference>
<dbReference type="SUPFAM" id="SSF52540">
    <property type="entry name" value="P-loop containing nucleoside triphosphate hydrolases"/>
    <property type="match status" value="1"/>
</dbReference>
<keyword evidence="11" id="KW-0238">DNA-binding</keyword>
<dbReference type="GO" id="GO:0006355">
    <property type="term" value="P:regulation of DNA-templated transcription"/>
    <property type="evidence" value="ECO:0007669"/>
    <property type="project" value="InterPro"/>
</dbReference>
<protein>
    <submittedName>
        <fullName evidence="11">DNA-binding NtrC family response regulator</fullName>
    </submittedName>
</protein>
<evidence type="ECO:0000256" key="6">
    <source>
        <dbReference type="ARBA" id="ARBA00023163"/>
    </source>
</evidence>
<evidence type="ECO:0000256" key="2">
    <source>
        <dbReference type="ARBA" id="ARBA00022840"/>
    </source>
</evidence>
<dbReference type="CDD" id="cd00009">
    <property type="entry name" value="AAA"/>
    <property type="match status" value="1"/>
</dbReference>